<dbReference type="InterPro" id="IPR036412">
    <property type="entry name" value="HAD-like_sf"/>
</dbReference>
<dbReference type="Gene3D" id="3.40.50.1000">
    <property type="entry name" value="HAD superfamily/HAD-like"/>
    <property type="match status" value="1"/>
</dbReference>
<dbReference type="GO" id="GO:0005829">
    <property type="term" value="C:cytosol"/>
    <property type="evidence" value="ECO:0007669"/>
    <property type="project" value="TreeGrafter"/>
</dbReference>
<dbReference type="GO" id="GO:0000287">
    <property type="term" value="F:magnesium ion binding"/>
    <property type="evidence" value="ECO:0007669"/>
    <property type="project" value="TreeGrafter"/>
</dbReference>
<keyword evidence="2" id="KW-1185">Reference proteome</keyword>
<dbReference type="PANTHER" id="PTHR10000:SF23">
    <property type="entry name" value="5-AMINO-6-(5-PHOSPHO-D-RIBITYLAMINO)URACIL PHOSPHATASE YITU"/>
    <property type="match status" value="1"/>
</dbReference>
<dbReference type="EMBL" id="FOQE01000006">
    <property type="protein sequence ID" value="SFH61664.1"/>
    <property type="molecule type" value="Genomic_DNA"/>
</dbReference>
<proteinExistence type="predicted"/>
<dbReference type="SFLD" id="SFLDG01140">
    <property type="entry name" value="C2.B:_Phosphomannomutase_and_P"/>
    <property type="match status" value="1"/>
</dbReference>
<dbReference type="Proteomes" id="UP000198668">
    <property type="component" value="Unassembled WGS sequence"/>
</dbReference>
<dbReference type="AlphaFoldDB" id="A0A1I3BH88"/>
<dbReference type="NCBIfam" id="TIGR01484">
    <property type="entry name" value="HAD-SF-IIB"/>
    <property type="match status" value="1"/>
</dbReference>
<dbReference type="Pfam" id="PF08282">
    <property type="entry name" value="Hydrolase_3"/>
    <property type="match status" value="1"/>
</dbReference>
<organism evidence="1 2">
    <name type="scientific">Pisciglobus halotolerans</name>
    <dbReference type="NCBI Taxonomy" id="745365"/>
    <lineage>
        <taxon>Bacteria</taxon>
        <taxon>Bacillati</taxon>
        <taxon>Bacillota</taxon>
        <taxon>Bacilli</taxon>
        <taxon>Lactobacillales</taxon>
        <taxon>Carnobacteriaceae</taxon>
    </lineage>
</organism>
<name>A0A1I3BH88_9LACT</name>
<dbReference type="InterPro" id="IPR023214">
    <property type="entry name" value="HAD_sf"/>
</dbReference>
<dbReference type="RefSeq" id="WP_047391473.1">
    <property type="nucleotide sequence ID" value="NZ_FOQE01000006.1"/>
</dbReference>
<evidence type="ECO:0000313" key="1">
    <source>
        <dbReference type="EMBL" id="SFH61664.1"/>
    </source>
</evidence>
<protein>
    <recommendedName>
        <fullName evidence="3">Cof subfamily of IIB subfamily of haloacid dehalogenase superfamily/HAD-superfamily hydrolase, subfamily IIB</fullName>
    </recommendedName>
</protein>
<gene>
    <name evidence="1" type="ORF">SAMN04489868_10698</name>
</gene>
<dbReference type="SFLD" id="SFLDS00003">
    <property type="entry name" value="Haloacid_Dehalogenase"/>
    <property type="match status" value="1"/>
</dbReference>
<sequence length="271" mass="30795">MKRKLIALDLDGTTLNNHSILTDRTADILQHLQKAGHIVSIATGRPYRNSKQYYEQLQLDTPIVNFNGALCHKPKELAWESQYHKTLDREIALDMLSLRKEMDIQLIAAELRDQVYIDDDFIPYADFFPNEQQKKMKLSKDSLREEPTSVSVFTAKENQTTITERIIERYGDAVEVRTWGGHAPCLEVVAAGVQKALGVERIASVYHIQREDILAFGDEANDYEMIQYAGHGVAMSNGIEELKAVANDVTTLTNHENGLAHYLKKYFKLSI</sequence>
<accession>A0A1I3BH88</accession>
<dbReference type="PANTHER" id="PTHR10000">
    <property type="entry name" value="PHOSPHOSERINE PHOSPHATASE"/>
    <property type="match status" value="1"/>
</dbReference>
<dbReference type="SUPFAM" id="SSF56784">
    <property type="entry name" value="HAD-like"/>
    <property type="match status" value="1"/>
</dbReference>
<dbReference type="GO" id="GO:0016791">
    <property type="term" value="F:phosphatase activity"/>
    <property type="evidence" value="ECO:0007669"/>
    <property type="project" value="TreeGrafter"/>
</dbReference>
<evidence type="ECO:0000313" key="2">
    <source>
        <dbReference type="Proteomes" id="UP000198668"/>
    </source>
</evidence>
<dbReference type="NCBIfam" id="TIGR00099">
    <property type="entry name" value="Cof-subfamily"/>
    <property type="match status" value="1"/>
</dbReference>
<dbReference type="InterPro" id="IPR006379">
    <property type="entry name" value="HAD-SF_hydro_IIB"/>
</dbReference>
<dbReference type="InterPro" id="IPR000150">
    <property type="entry name" value="Cof"/>
</dbReference>
<dbReference type="CDD" id="cd07516">
    <property type="entry name" value="HAD_Pase"/>
    <property type="match status" value="1"/>
</dbReference>
<evidence type="ECO:0008006" key="3">
    <source>
        <dbReference type="Google" id="ProtNLM"/>
    </source>
</evidence>
<dbReference type="OrthoDB" id="9781413at2"/>
<reference evidence="1 2" key="1">
    <citation type="submission" date="2016-10" db="EMBL/GenBank/DDBJ databases">
        <authorList>
            <person name="de Groot N.N."/>
        </authorList>
    </citation>
    <scope>NUCLEOTIDE SEQUENCE [LARGE SCALE GENOMIC DNA]</scope>
    <source>
        <strain evidence="1 2">DSM 27630</strain>
    </source>
</reference>
<dbReference type="Gene3D" id="3.30.1240.10">
    <property type="match status" value="1"/>
</dbReference>